<keyword evidence="3" id="KW-1185">Reference proteome</keyword>
<evidence type="ECO:0000313" key="2">
    <source>
        <dbReference type="EMBL" id="AIW02385.1"/>
    </source>
</evidence>
<dbReference type="RefSeq" id="YP_009147394.1">
    <property type="nucleotide sequence ID" value="NC_027337.1"/>
</dbReference>
<organism evidence="2 3">
    <name type="scientific">Escherichia phage vB_EcoM-VpaE1</name>
    <dbReference type="NCBI Taxonomy" id="1555238"/>
    <lineage>
        <taxon>Viruses</taxon>
        <taxon>Duplodnaviria</taxon>
        <taxon>Heunggongvirae</taxon>
        <taxon>Uroviricota</taxon>
        <taxon>Caudoviricetes</taxon>
        <taxon>Andersonviridae</taxon>
        <taxon>Ounavirinae</taxon>
        <taxon>Felixounavirus</taxon>
        <taxon>Felixounavirus VpaE1</taxon>
    </lineage>
</organism>
<dbReference type="InterPro" id="IPR055814">
    <property type="entry name" value="DUF7390"/>
</dbReference>
<dbReference type="EMBL" id="KM657822">
    <property type="protein sequence ID" value="AIW02385.1"/>
    <property type="molecule type" value="Genomic_DNA"/>
</dbReference>
<dbReference type="GeneID" id="24722143"/>
<proteinExistence type="predicted"/>
<feature type="domain" description="DUF7390" evidence="1">
    <location>
        <begin position="3"/>
        <end position="57"/>
    </location>
</feature>
<evidence type="ECO:0000259" key="1">
    <source>
        <dbReference type="Pfam" id="PF24116"/>
    </source>
</evidence>
<accession>A0A0A0RLM2</accession>
<gene>
    <name evidence="2" type="ORF">VpaE1_125</name>
</gene>
<sequence length="106" mass="12386">MSKIYNTRKLQIFVLCQFMAKEYNFYYCGTGFISDDDGSYLPFKEAVKLFNEEKNSKKDIEKVKLTYSKKDKKIICLDNFVKVTGEAKEFMDESEISFTSILKVAQ</sequence>
<name>A0A0A0RLM2_9CAUD</name>
<dbReference type="OrthoDB" id="17006at10239"/>
<dbReference type="Pfam" id="PF24116">
    <property type="entry name" value="DUF7390"/>
    <property type="match status" value="1"/>
</dbReference>
<reference evidence="2 3" key="1">
    <citation type="submission" date="2014-09" db="EMBL/GenBank/DDBJ databases">
        <title>Genome of Escherichia coli infecting bacteriophage vB_EcoM-VpaE1.</title>
        <authorList>
            <person name="Truncaite L."/>
            <person name="Simoliunas E."/>
            <person name="Zajanckauskaite A."/>
            <person name="Kaliniene L."/>
            <person name="Vilkaityte M."/>
            <person name="Meskys R."/>
        </authorList>
    </citation>
    <scope>NUCLEOTIDE SEQUENCE [LARGE SCALE GENOMIC DNA]</scope>
    <source>
        <strain evidence="2">VpaE1</strain>
    </source>
</reference>
<protein>
    <recommendedName>
        <fullName evidence="1">DUF7390 domain-containing protein</fullName>
    </recommendedName>
</protein>
<evidence type="ECO:0000313" key="3">
    <source>
        <dbReference type="Proteomes" id="UP000030212"/>
    </source>
</evidence>
<dbReference type="Proteomes" id="UP000030212">
    <property type="component" value="Genome"/>
</dbReference>
<dbReference type="KEGG" id="vg:24722143"/>